<protein>
    <submittedName>
        <fullName evidence="3">Uncharacterized protein</fullName>
    </submittedName>
</protein>
<evidence type="ECO:0000313" key="2">
    <source>
        <dbReference type="Proteomes" id="UP000887581"/>
    </source>
</evidence>
<evidence type="ECO:0000313" key="3">
    <source>
        <dbReference type="WBParaSite" id="sdigi.contig133.g5007.t1"/>
    </source>
</evidence>
<keyword evidence="2" id="KW-1185">Reference proteome</keyword>
<name>A0A915PLX6_9BILA</name>
<evidence type="ECO:0000256" key="1">
    <source>
        <dbReference type="SAM" id="MobiDB-lite"/>
    </source>
</evidence>
<accession>A0A915PLX6</accession>
<sequence>MDFKGDYQPLQVQEEIKKNSTEASSTQQHRNDRQEGNEKRRYSKDDRSKRLKKTFFSVLELAQAVQLVQTSSVSISVGSEFKTAFKNVPTFRSCISVSLQFYHIVIRKKNVYVKKENMTNDT</sequence>
<dbReference type="WBParaSite" id="sdigi.contig133.g5007.t1">
    <property type="protein sequence ID" value="sdigi.contig133.g5007.t1"/>
    <property type="gene ID" value="sdigi.contig133.g5007"/>
</dbReference>
<feature type="region of interest" description="Disordered" evidence="1">
    <location>
        <begin position="1"/>
        <end position="47"/>
    </location>
</feature>
<proteinExistence type="predicted"/>
<feature type="compositionally biased region" description="Basic and acidic residues" evidence="1">
    <location>
        <begin position="29"/>
        <end position="47"/>
    </location>
</feature>
<dbReference type="AlphaFoldDB" id="A0A915PLX6"/>
<dbReference type="Proteomes" id="UP000887581">
    <property type="component" value="Unplaced"/>
</dbReference>
<organism evidence="2 3">
    <name type="scientific">Setaria digitata</name>
    <dbReference type="NCBI Taxonomy" id="48799"/>
    <lineage>
        <taxon>Eukaryota</taxon>
        <taxon>Metazoa</taxon>
        <taxon>Ecdysozoa</taxon>
        <taxon>Nematoda</taxon>
        <taxon>Chromadorea</taxon>
        <taxon>Rhabditida</taxon>
        <taxon>Spirurina</taxon>
        <taxon>Spiruromorpha</taxon>
        <taxon>Filarioidea</taxon>
        <taxon>Setariidae</taxon>
        <taxon>Setaria</taxon>
    </lineage>
</organism>
<reference evidence="3" key="1">
    <citation type="submission" date="2022-11" db="UniProtKB">
        <authorList>
            <consortium name="WormBaseParasite"/>
        </authorList>
    </citation>
    <scope>IDENTIFICATION</scope>
</reference>